<evidence type="ECO:0000313" key="4">
    <source>
        <dbReference type="EMBL" id="EKX44189.1"/>
    </source>
</evidence>
<evidence type="ECO:0000256" key="1">
    <source>
        <dbReference type="PROSITE-ProRule" id="PRU00723"/>
    </source>
</evidence>
<evidence type="ECO:0000256" key="2">
    <source>
        <dbReference type="SAM" id="MobiDB-lite"/>
    </source>
</evidence>
<gene>
    <name evidence="4" type="ORF">GUITHDRAFT_109974</name>
</gene>
<dbReference type="GeneID" id="17300730"/>
<sequence>MHKKTSKVDITDCASKFGSVLSVRIWYGFGTAIVEMGAAVEARAMVEANRRDPVVIRGKNVEMNFGFPASEEQKFKEDPRNPAYVEKEVRRLLHFLVDRVEQKELKHASHLLRERHNGLKRSMDEQLSRSGKLFSDMCWDWVVSGGFCSRGEFCSFRHEMVPFCEVPSRYRWLTRKDTFSSSRESAIHKTAVNEILVRLSRTVQNKKMLILDGASCNSVRALSSSDQRSCKEEIFVPNNCTETYLKICGSNLCTVFHGSVRAFVDSVPSLRFGLVYLDYCCTLAAGRRRVEKSPIADLFTMFSYGQFDPSGCILCVCLADPEDRDKKSSRSAQKSRHLTKQQKEQQTSASSSGSSDDSSDDDRSSDQDWGQAQGTLHWSAERVALWRDGRACHEASGEIRELKVHGLVSN</sequence>
<dbReference type="InterPro" id="IPR000571">
    <property type="entry name" value="Znf_CCCH"/>
</dbReference>
<dbReference type="InterPro" id="IPR035979">
    <property type="entry name" value="RBD_domain_sf"/>
</dbReference>
<keyword evidence="1" id="KW-0862">Zinc</keyword>
<accession>L1J7W2</accession>
<dbReference type="Gene3D" id="3.30.70.330">
    <property type="match status" value="1"/>
</dbReference>
<feature type="compositionally biased region" description="Basic residues" evidence="2">
    <location>
        <begin position="329"/>
        <end position="340"/>
    </location>
</feature>
<dbReference type="InterPro" id="IPR012677">
    <property type="entry name" value="Nucleotide-bd_a/b_plait_sf"/>
</dbReference>
<proteinExistence type="predicted"/>
<dbReference type="PROSITE" id="PS50103">
    <property type="entry name" value="ZF_C3H1"/>
    <property type="match status" value="1"/>
</dbReference>
<reference evidence="5" key="3">
    <citation type="submission" date="2015-06" db="UniProtKB">
        <authorList>
            <consortium name="EnsemblProtists"/>
        </authorList>
    </citation>
    <scope>IDENTIFICATION</scope>
</reference>
<dbReference type="EMBL" id="JH993006">
    <property type="protein sequence ID" value="EKX44189.1"/>
    <property type="molecule type" value="Genomic_DNA"/>
</dbReference>
<dbReference type="AlphaFoldDB" id="L1J7W2"/>
<dbReference type="PaxDb" id="55529-EKX44189"/>
<reference evidence="4 6" key="1">
    <citation type="journal article" date="2012" name="Nature">
        <title>Algal genomes reveal evolutionary mosaicism and the fate of nucleomorphs.</title>
        <authorList>
            <consortium name="DOE Joint Genome Institute"/>
            <person name="Curtis B.A."/>
            <person name="Tanifuji G."/>
            <person name="Burki F."/>
            <person name="Gruber A."/>
            <person name="Irimia M."/>
            <person name="Maruyama S."/>
            <person name="Arias M.C."/>
            <person name="Ball S.G."/>
            <person name="Gile G.H."/>
            <person name="Hirakawa Y."/>
            <person name="Hopkins J.F."/>
            <person name="Kuo A."/>
            <person name="Rensing S.A."/>
            <person name="Schmutz J."/>
            <person name="Symeonidi A."/>
            <person name="Elias M."/>
            <person name="Eveleigh R.J."/>
            <person name="Herman E.K."/>
            <person name="Klute M.J."/>
            <person name="Nakayama T."/>
            <person name="Obornik M."/>
            <person name="Reyes-Prieto A."/>
            <person name="Armbrust E.V."/>
            <person name="Aves S.J."/>
            <person name="Beiko R.G."/>
            <person name="Coutinho P."/>
            <person name="Dacks J.B."/>
            <person name="Durnford D.G."/>
            <person name="Fast N.M."/>
            <person name="Green B.R."/>
            <person name="Grisdale C.J."/>
            <person name="Hempel F."/>
            <person name="Henrissat B."/>
            <person name="Hoppner M.P."/>
            <person name="Ishida K."/>
            <person name="Kim E."/>
            <person name="Koreny L."/>
            <person name="Kroth P.G."/>
            <person name="Liu Y."/>
            <person name="Malik S.B."/>
            <person name="Maier U.G."/>
            <person name="McRose D."/>
            <person name="Mock T."/>
            <person name="Neilson J.A."/>
            <person name="Onodera N.T."/>
            <person name="Poole A.M."/>
            <person name="Pritham E.J."/>
            <person name="Richards T.A."/>
            <person name="Rocap G."/>
            <person name="Roy S.W."/>
            <person name="Sarai C."/>
            <person name="Schaack S."/>
            <person name="Shirato S."/>
            <person name="Slamovits C.H."/>
            <person name="Spencer D.F."/>
            <person name="Suzuki S."/>
            <person name="Worden A.Z."/>
            <person name="Zauner S."/>
            <person name="Barry K."/>
            <person name="Bell C."/>
            <person name="Bharti A.K."/>
            <person name="Crow J.A."/>
            <person name="Grimwood J."/>
            <person name="Kramer R."/>
            <person name="Lindquist E."/>
            <person name="Lucas S."/>
            <person name="Salamov A."/>
            <person name="McFadden G.I."/>
            <person name="Lane C.E."/>
            <person name="Keeling P.J."/>
            <person name="Gray M.W."/>
            <person name="Grigoriev I.V."/>
            <person name="Archibald J.M."/>
        </authorList>
    </citation>
    <scope>NUCLEOTIDE SEQUENCE</scope>
    <source>
        <strain evidence="4 6">CCMP2712</strain>
    </source>
</reference>
<feature type="domain" description="C3H1-type" evidence="3">
    <location>
        <begin position="137"/>
        <end position="161"/>
    </location>
</feature>
<dbReference type="GO" id="GO:0003676">
    <property type="term" value="F:nucleic acid binding"/>
    <property type="evidence" value="ECO:0007669"/>
    <property type="project" value="InterPro"/>
</dbReference>
<organism evidence="4">
    <name type="scientific">Guillardia theta (strain CCMP2712)</name>
    <name type="common">Cryptophyte</name>
    <dbReference type="NCBI Taxonomy" id="905079"/>
    <lineage>
        <taxon>Eukaryota</taxon>
        <taxon>Cryptophyceae</taxon>
        <taxon>Pyrenomonadales</taxon>
        <taxon>Geminigeraceae</taxon>
        <taxon>Guillardia</taxon>
    </lineage>
</organism>
<evidence type="ECO:0000259" key="3">
    <source>
        <dbReference type="PROSITE" id="PS50103"/>
    </source>
</evidence>
<feature type="zinc finger region" description="C3H1-type" evidence="1">
    <location>
        <begin position="137"/>
        <end position="161"/>
    </location>
</feature>
<protein>
    <recommendedName>
        <fullName evidence="3">C3H1-type domain-containing protein</fullName>
    </recommendedName>
</protein>
<evidence type="ECO:0000313" key="6">
    <source>
        <dbReference type="Proteomes" id="UP000011087"/>
    </source>
</evidence>
<dbReference type="RefSeq" id="XP_005831169.1">
    <property type="nucleotide sequence ID" value="XM_005831112.1"/>
</dbReference>
<dbReference type="GO" id="GO:0008270">
    <property type="term" value="F:zinc ion binding"/>
    <property type="evidence" value="ECO:0007669"/>
    <property type="project" value="UniProtKB-KW"/>
</dbReference>
<name>L1J7W2_GUITC</name>
<dbReference type="SUPFAM" id="SSF54928">
    <property type="entry name" value="RNA-binding domain, RBD"/>
    <property type="match status" value="1"/>
</dbReference>
<keyword evidence="1" id="KW-0863">Zinc-finger</keyword>
<dbReference type="EnsemblProtists" id="EKX44189">
    <property type="protein sequence ID" value="EKX44189"/>
    <property type="gene ID" value="GUITHDRAFT_109974"/>
</dbReference>
<evidence type="ECO:0000313" key="5">
    <source>
        <dbReference type="EnsemblProtists" id="EKX44189"/>
    </source>
</evidence>
<dbReference type="Proteomes" id="UP000011087">
    <property type="component" value="Unassembled WGS sequence"/>
</dbReference>
<keyword evidence="6" id="KW-1185">Reference proteome</keyword>
<dbReference type="HOGENOM" id="CLU_671667_0_0_1"/>
<feature type="region of interest" description="Disordered" evidence="2">
    <location>
        <begin position="325"/>
        <end position="375"/>
    </location>
</feature>
<keyword evidence="1" id="KW-0479">Metal-binding</keyword>
<reference evidence="6" key="2">
    <citation type="submission" date="2012-11" db="EMBL/GenBank/DDBJ databases">
        <authorList>
            <person name="Kuo A."/>
            <person name="Curtis B.A."/>
            <person name="Tanifuji G."/>
            <person name="Burki F."/>
            <person name="Gruber A."/>
            <person name="Irimia M."/>
            <person name="Maruyama S."/>
            <person name="Arias M.C."/>
            <person name="Ball S.G."/>
            <person name="Gile G.H."/>
            <person name="Hirakawa Y."/>
            <person name="Hopkins J.F."/>
            <person name="Rensing S.A."/>
            <person name="Schmutz J."/>
            <person name="Symeonidi A."/>
            <person name="Elias M."/>
            <person name="Eveleigh R.J."/>
            <person name="Herman E.K."/>
            <person name="Klute M.J."/>
            <person name="Nakayama T."/>
            <person name="Obornik M."/>
            <person name="Reyes-Prieto A."/>
            <person name="Armbrust E.V."/>
            <person name="Aves S.J."/>
            <person name="Beiko R.G."/>
            <person name="Coutinho P."/>
            <person name="Dacks J.B."/>
            <person name="Durnford D.G."/>
            <person name="Fast N.M."/>
            <person name="Green B.R."/>
            <person name="Grisdale C."/>
            <person name="Hempe F."/>
            <person name="Henrissat B."/>
            <person name="Hoppner M.P."/>
            <person name="Ishida K.-I."/>
            <person name="Kim E."/>
            <person name="Koreny L."/>
            <person name="Kroth P.G."/>
            <person name="Liu Y."/>
            <person name="Malik S.-B."/>
            <person name="Maier U.G."/>
            <person name="McRose D."/>
            <person name="Mock T."/>
            <person name="Neilson J.A."/>
            <person name="Onodera N.T."/>
            <person name="Poole A.M."/>
            <person name="Pritham E.J."/>
            <person name="Richards T.A."/>
            <person name="Rocap G."/>
            <person name="Roy S.W."/>
            <person name="Sarai C."/>
            <person name="Schaack S."/>
            <person name="Shirato S."/>
            <person name="Slamovits C.H."/>
            <person name="Spencer D.F."/>
            <person name="Suzuki S."/>
            <person name="Worden A.Z."/>
            <person name="Zauner S."/>
            <person name="Barry K."/>
            <person name="Bell C."/>
            <person name="Bharti A.K."/>
            <person name="Crow J.A."/>
            <person name="Grimwood J."/>
            <person name="Kramer R."/>
            <person name="Lindquist E."/>
            <person name="Lucas S."/>
            <person name="Salamov A."/>
            <person name="McFadden G.I."/>
            <person name="Lane C.E."/>
            <person name="Keeling P.J."/>
            <person name="Gray M.W."/>
            <person name="Grigoriev I.V."/>
            <person name="Archibald J.M."/>
        </authorList>
    </citation>
    <scope>NUCLEOTIDE SEQUENCE</scope>
    <source>
        <strain evidence="6">CCMP2712</strain>
    </source>
</reference>
<dbReference type="KEGG" id="gtt:GUITHDRAFT_109974"/>